<gene>
    <name evidence="2" type="primary">degV</name>
    <name evidence="2" type="ORF">AlmWB_02450</name>
</gene>
<dbReference type="OrthoDB" id="9781230at2"/>
<dbReference type="Gene3D" id="3.40.50.10170">
    <property type="match status" value="1"/>
</dbReference>
<dbReference type="Proteomes" id="UP000037086">
    <property type="component" value="Unassembled WGS sequence"/>
</dbReference>
<evidence type="ECO:0000313" key="3">
    <source>
        <dbReference type="Proteomes" id="UP000037086"/>
    </source>
</evidence>
<dbReference type="InterPro" id="IPR043168">
    <property type="entry name" value="DegV_C"/>
</dbReference>
<protein>
    <submittedName>
        <fullName evidence="2">DegV family protein</fullName>
    </submittedName>
</protein>
<dbReference type="EMBL" id="JPSQ01000052">
    <property type="protein sequence ID" value="KND62560.1"/>
    <property type="molecule type" value="Genomic_DNA"/>
</dbReference>
<sequence length="284" mass="32127">MNIKVIATSTSCLDYYPESIDIDLIRIKIHINDKEYIDGETLKAHEFYNLLNQNPKLIPKTSQPSVGELIHYFKQLANQGYKEVFITTISQQLSGSFNAIVQASKIVKKKIKIIPYDTNTVCFSEGFFALEAQRLLSEGFSVENVIKHLDVLKKNNTIFFVVNSLTQLINNGRLNKFQSLLGRFFGVKTILQVNQNGQIVLINKYLTVDKILNSLITKIQTYTKGRPFTLHILFTGNPDLKEKLRKLLEQKFQLFNILAIPSTPAIGAHVGNNVVGVGIFLHSQ</sequence>
<evidence type="ECO:0000313" key="2">
    <source>
        <dbReference type="EMBL" id="KND62560.1"/>
    </source>
</evidence>
<evidence type="ECO:0000256" key="1">
    <source>
        <dbReference type="ARBA" id="ARBA00023121"/>
    </source>
</evidence>
<proteinExistence type="predicted"/>
<dbReference type="NCBIfam" id="TIGR00762">
    <property type="entry name" value="DegV"/>
    <property type="match status" value="1"/>
</dbReference>
<dbReference type="PATRIC" id="fig|198422.3.peg.234"/>
<dbReference type="Pfam" id="PF02645">
    <property type="entry name" value="DegV"/>
    <property type="match status" value="1"/>
</dbReference>
<dbReference type="PROSITE" id="PS51482">
    <property type="entry name" value="DEGV"/>
    <property type="match status" value="1"/>
</dbReference>
<name>A0A0L0MJW0_9MOLU</name>
<organism evidence="2 3">
    <name type="scientific">Candidatus Phytoplasma phoenicium</name>
    <dbReference type="NCBI Taxonomy" id="198422"/>
    <lineage>
        <taxon>Bacteria</taxon>
        <taxon>Bacillati</taxon>
        <taxon>Mycoplasmatota</taxon>
        <taxon>Mollicutes</taxon>
        <taxon>Acholeplasmatales</taxon>
        <taxon>Acholeplasmataceae</taxon>
        <taxon>Candidatus Phytoplasma</taxon>
        <taxon>16SrIX (Pigeon pea witches'-broom group)</taxon>
    </lineage>
</organism>
<dbReference type="PANTHER" id="PTHR33434">
    <property type="entry name" value="DEGV DOMAIN-CONTAINING PROTEIN DR_1986-RELATED"/>
    <property type="match status" value="1"/>
</dbReference>
<dbReference type="SUPFAM" id="SSF82549">
    <property type="entry name" value="DAK1/DegV-like"/>
    <property type="match status" value="1"/>
</dbReference>
<dbReference type="PANTHER" id="PTHR33434:SF2">
    <property type="entry name" value="FATTY ACID-BINDING PROTEIN TM_1468"/>
    <property type="match status" value="1"/>
</dbReference>
<reference evidence="2 3" key="1">
    <citation type="journal article" date="2015" name="BMC Microbiol.">
        <title>'Candidatus Phytoplasma phoenicium' associated with almond witches'-broom disease: from draft genome to genetic diversity among strain populations.</title>
        <authorList>
            <person name="Quaglino F."/>
            <person name="Kube M."/>
            <person name="Jawhari M."/>
            <person name="Abou-Jawdah Y."/>
            <person name="Siewert C."/>
            <person name="Choueiri E."/>
            <person name="Sobh H."/>
            <person name="Casati P."/>
            <person name="Tedeschi R."/>
            <person name="Molino Lova M."/>
            <person name="Alma A."/>
            <person name="Bianco P.A."/>
        </authorList>
    </citation>
    <scope>NUCLEOTIDE SEQUENCE [LARGE SCALE GENOMIC DNA]</scope>
    <source>
        <strain evidence="2 3">SA213</strain>
    </source>
</reference>
<keyword evidence="1" id="KW-0446">Lipid-binding</keyword>
<dbReference type="InterPro" id="IPR003797">
    <property type="entry name" value="DegV"/>
</dbReference>
<accession>A0A0L0MJW0</accession>
<comment type="caution">
    <text evidence="2">The sequence shown here is derived from an EMBL/GenBank/DDBJ whole genome shotgun (WGS) entry which is preliminary data.</text>
</comment>
<dbReference type="RefSeq" id="WP_050337304.1">
    <property type="nucleotide sequence ID" value="NZ_JPSQ01000052.1"/>
</dbReference>
<dbReference type="GO" id="GO:0008289">
    <property type="term" value="F:lipid binding"/>
    <property type="evidence" value="ECO:0007669"/>
    <property type="project" value="UniProtKB-KW"/>
</dbReference>
<dbReference type="Gene3D" id="3.30.1180.10">
    <property type="match status" value="1"/>
</dbReference>
<dbReference type="AlphaFoldDB" id="A0A0L0MJW0"/>
<dbReference type="InterPro" id="IPR050270">
    <property type="entry name" value="DegV_domain_contain"/>
</dbReference>
<keyword evidence="3" id="KW-1185">Reference proteome</keyword>